<dbReference type="Proteomes" id="UP000472262">
    <property type="component" value="Unassembled WGS sequence"/>
</dbReference>
<dbReference type="Gene3D" id="1.25.40.10">
    <property type="entry name" value="Tetratricopeptide repeat domain"/>
    <property type="match status" value="1"/>
</dbReference>
<dbReference type="GO" id="GO:0035196">
    <property type="term" value="P:miRNA processing"/>
    <property type="evidence" value="ECO:0007669"/>
    <property type="project" value="TreeGrafter"/>
</dbReference>
<keyword evidence="3" id="KW-1185">Reference proteome</keyword>
<feature type="repeat" description="TPR" evidence="1">
    <location>
        <begin position="89"/>
        <end position="122"/>
    </location>
</feature>
<dbReference type="GO" id="GO:0035198">
    <property type="term" value="F:miRNA binding"/>
    <property type="evidence" value="ECO:0007669"/>
    <property type="project" value="InterPro"/>
</dbReference>
<name>A0A672K4M6_SINGR</name>
<evidence type="ECO:0000313" key="2">
    <source>
        <dbReference type="Ensembl" id="ENSSGRP00000004124.1"/>
    </source>
</evidence>
<dbReference type="SMART" id="SM00028">
    <property type="entry name" value="TPR"/>
    <property type="match status" value="2"/>
</dbReference>
<organism evidence="2 3">
    <name type="scientific">Sinocyclocheilus grahami</name>
    <name type="common">Dianchi golden-line fish</name>
    <name type="synonym">Barbus grahami</name>
    <dbReference type="NCBI Taxonomy" id="75366"/>
    <lineage>
        <taxon>Eukaryota</taxon>
        <taxon>Metazoa</taxon>
        <taxon>Chordata</taxon>
        <taxon>Craniata</taxon>
        <taxon>Vertebrata</taxon>
        <taxon>Euteleostomi</taxon>
        <taxon>Actinopterygii</taxon>
        <taxon>Neopterygii</taxon>
        <taxon>Teleostei</taxon>
        <taxon>Ostariophysi</taxon>
        <taxon>Cypriniformes</taxon>
        <taxon>Cyprinidae</taxon>
        <taxon>Cyprininae</taxon>
        <taxon>Sinocyclocheilus</taxon>
    </lineage>
</organism>
<dbReference type="SUPFAM" id="SSF48452">
    <property type="entry name" value="TPR-like"/>
    <property type="match status" value="1"/>
</dbReference>
<dbReference type="AlphaFoldDB" id="A0A672K4M6"/>
<dbReference type="InterPro" id="IPR011990">
    <property type="entry name" value="TPR-like_helical_dom_sf"/>
</dbReference>
<accession>A0A672K4M6</accession>
<dbReference type="InterPro" id="IPR019734">
    <property type="entry name" value="TPR_rpt"/>
</dbReference>
<proteinExistence type="predicted"/>
<protein>
    <submittedName>
        <fullName evidence="2">Uncharacterized protein</fullName>
    </submittedName>
</protein>
<dbReference type="PROSITE" id="PS50005">
    <property type="entry name" value="TPR"/>
    <property type="match status" value="1"/>
</dbReference>
<keyword evidence="1" id="KW-0802">TPR repeat</keyword>
<dbReference type="PANTHER" id="PTHR14928">
    <property type="entry name" value="MICRO-RNA BINDING ZINC FINGER CCCH DOMAIN-CONTAINING PROTEIN 7"/>
    <property type="match status" value="1"/>
</dbReference>
<dbReference type="Pfam" id="PF14559">
    <property type="entry name" value="TPR_19"/>
    <property type="match status" value="1"/>
</dbReference>
<evidence type="ECO:0000313" key="3">
    <source>
        <dbReference type="Proteomes" id="UP000472262"/>
    </source>
</evidence>
<reference evidence="2" key="1">
    <citation type="submission" date="2025-08" db="UniProtKB">
        <authorList>
            <consortium name="Ensembl"/>
        </authorList>
    </citation>
    <scope>IDENTIFICATION</scope>
</reference>
<sequence>MSATGQDRSSRWQDIQKGLQFIQSTLPFPGTQEQYEVFIQSLVRNLFGEANDVFLEGEWARSVELYTESLNIAEYAESEDIIISQDLKEKLYANRAASYLNIGLHDQALEDSEKALQLNESNYRALYRKARCLKEMGRHQEAYEVVAKCSMGVPQDTRVIEMTQELAKMLGLKIRKAYVRSKPALNVLPGSSLSGAGNDKHSQSSASVEDIEMEVSQYMQSVGGMVPVSMPLCSKAKPLVGFISPPVVPVETNNPEPVPMPIHMPLVNGTRPNDSYAVPDTHLDYDADIIGDDLDELLDRASPPESSLNIPTVEGPIPLPTSIAVSSSIQSSLLMPSHLSHPFLSMAPHCTVNLPVLYHKPISSYSLGLDTFSSPLDSLDSLSISESPTGVLLIMARLILIPKYTLVFVHMLGQWFSNLSMKYPQHCTFCMSPYI</sequence>
<gene>
    <name evidence="2" type="primary">zc3h7a</name>
</gene>
<dbReference type="PANTHER" id="PTHR14928:SF13">
    <property type="entry name" value="ZINC FINGER CCCH DOMAIN-CONTAINING PROTEIN 7A"/>
    <property type="match status" value="1"/>
</dbReference>
<dbReference type="Ensembl" id="ENSSGRT00000004479.1">
    <property type="protein sequence ID" value="ENSSGRP00000004124.1"/>
    <property type="gene ID" value="ENSSGRG00000001490.1"/>
</dbReference>
<dbReference type="InterPro" id="IPR039691">
    <property type="entry name" value="ZC3H7A/B"/>
</dbReference>
<evidence type="ECO:0000256" key="1">
    <source>
        <dbReference type="PROSITE-ProRule" id="PRU00339"/>
    </source>
</evidence>
<reference evidence="2" key="2">
    <citation type="submission" date="2025-09" db="UniProtKB">
        <authorList>
            <consortium name="Ensembl"/>
        </authorList>
    </citation>
    <scope>IDENTIFICATION</scope>
</reference>